<dbReference type="GO" id="GO:0004730">
    <property type="term" value="F:pseudouridylate synthase activity"/>
    <property type="evidence" value="ECO:0007669"/>
    <property type="project" value="InterPro"/>
</dbReference>
<dbReference type="GO" id="GO:0016798">
    <property type="term" value="F:hydrolase activity, acting on glycosyl bonds"/>
    <property type="evidence" value="ECO:0007669"/>
    <property type="project" value="UniProtKB-KW"/>
</dbReference>
<dbReference type="EMBL" id="DS268109">
    <property type="protein sequence ID" value="KMM65511.1"/>
    <property type="molecule type" value="Genomic_DNA"/>
</dbReference>
<dbReference type="InterPro" id="IPR007342">
    <property type="entry name" value="PsuG"/>
</dbReference>
<dbReference type="Pfam" id="PF04227">
    <property type="entry name" value="Indigoidine_A"/>
    <property type="match status" value="1"/>
</dbReference>
<name>A0A0J6EY58_COCPO</name>
<keyword evidence="5" id="KW-0326">Glycosidase</keyword>
<dbReference type="Gene3D" id="3.40.1790.10">
    <property type="entry name" value="Indigoidine synthase domain"/>
    <property type="match status" value="1"/>
</dbReference>
<dbReference type="GO" id="GO:0005737">
    <property type="term" value="C:cytoplasm"/>
    <property type="evidence" value="ECO:0007669"/>
    <property type="project" value="TreeGrafter"/>
</dbReference>
<keyword evidence="2" id="KW-0378">Hydrolase</keyword>
<dbReference type="Proteomes" id="UP000054567">
    <property type="component" value="Unassembled WGS sequence"/>
</dbReference>
<dbReference type="PANTHER" id="PTHR42909:SF1">
    <property type="entry name" value="CARBOHYDRATE KINASE PFKB DOMAIN-CONTAINING PROTEIN"/>
    <property type="match status" value="1"/>
</dbReference>
<evidence type="ECO:0000256" key="4">
    <source>
        <dbReference type="ARBA" id="ARBA00023239"/>
    </source>
</evidence>
<proteinExistence type="inferred from homology"/>
<dbReference type="HAMAP" id="MF_01876">
    <property type="entry name" value="PsiMP_glycosidase"/>
    <property type="match status" value="1"/>
</dbReference>
<keyword evidence="1" id="KW-0479">Metal-binding</keyword>
<dbReference type="PANTHER" id="PTHR42909">
    <property type="entry name" value="ZGC:136858"/>
    <property type="match status" value="1"/>
</dbReference>
<dbReference type="InterPro" id="IPR022830">
    <property type="entry name" value="Indigdn_synthA-like"/>
</dbReference>
<keyword evidence="3" id="KW-0464">Manganese</keyword>
<dbReference type="GO" id="GO:0046872">
    <property type="term" value="F:metal ion binding"/>
    <property type="evidence" value="ECO:0007669"/>
    <property type="project" value="UniProtKB-KW"/>
</dbReference>
<dbReference type="AlphaFoldDB" id="A0A0J6EY58"/>
<evidence type="ECO:0000256" key="5">
    <source>
        <dbReference type="ARBA" id="ARBA00023295"/>
    </source>
</evidence>
<reference evidence="6 7" key="1">
    <citation type="submission" date="2007-06" db="EMBL/GenBank/DDBJ databases">
        <title>The Genome Sequence of Coccidioides posadasii RMSCC_3488.</title>
        <authorList>
            <consortium name="Coccidioides Genome Resources Consortium"/>
            <consortium name="The Broad Institute Genome Sequencing Platform"/>
            <person name="Henn M.R."/>
            <person name="Sykes S."/>
            <person name="Young S."/>
            <person name="Jaffe D."/>
            <person name="Berlin A."/>
            <person name="Alvarez P."/>
            <person name="Butler J."/>
            <person name="Gnerre S."/>
            <person name="Grabherr M."/>
            <person name="Mauceli E."/>
            <person name="Brockman W."/>
            <person name="Kodira C."/>
            <person name="Alvarado L."/>
            <person name="Zeng Q."/>
            <person name="Crawford M."/>
            <person name="Antoine C."/>
            <person name="Devon K."/>
            <person name="Galgiani J."/>
            <person name="Orsborn K."/>
            <person name="Lewis M.L."/>
            <person name="Nusbaum C."/>
            <person name="Galagan J."/>
            <person name="Birren B."/>
        </authorList>
    </citation>
    <scope>NUCLEOTIDE SEQUENCE [LARGE SCALE GENOMIC DNA]</scope>
    <source>
        <strain evidence="6 7">RMSCC 3488</strain>
    </source>
</reference>
<reference evidence="7" key="3">
    <citation type="journal article" date="2010" name="Genome Res.">
        <title>Population genomic sequencing of Coccidioides fungi reveals recent hybridization and transposon control.</title>
        <authorList>
            <person name="Neafsey D.E."/>
            <person name="Barker B.M."/>
            <person name="Sharpton T.J."/>
            <person name="Stajich J.E."/>
            <person name="Park D.J."/>
            <person name="Whiston E."/>
            <person name="Hung C.-Y."/>
            <person name="McMahan C."/>
            <person name="White J."/>
            <person name="Sykes S."/>
            <person name="Heiman D."/>
            <person name="Young S."/>
            <person name="Zeng Q."/>
            <person name="Abouelleil A."/>
            <person name="Aftuck L."/>
            <person name="Bessette D."/>
            <person name="Brown A."/>
            <person name="FitzGerald M."/>
            <person name="Lui A."/>
            <person name="Macdonald J.P."/>
            <person name="Priest M."/>
            <person name="Orbach M.J."/>
            <person name="Galgiani J.N."/>
            <person name="Kirkland T.N."/>
            <person name="Cole G.T."/>
            <person name="Birren B.W."/>
            <person name="Henn M.R."/>
            <person name="Taylor J.W."/>
            <person name="Rounsley S.D."/>
        </authorList>
    </citation>
    <scope>NUCLEOTIDE SEQUENCE [LARGE SCALE GENOMIC DNA]</scope>
    <source>
        <strain evidence="7">RMSCC 3488</strain>
    </source>
</reference>
<reference evidence="7" key="2">
    <citation type="journal article" date="2009" name="Genome Res.">
        <title>Comparative genomic analyses of the human fungal pathogens Coccidioides and their relatives.</title>
        <authorList>
            <person name="Sharpton T.J."/>
            <person name="Stajich J.E."/>
            <person name="Rounsley S.D."/>
            <person name="Gardner M.J."/>
            <person name="Wortman J.R."/>
            <person name="Jordar V.S."/>
            <person name="Maiti R."/>
            <person name="Kodira C.D."/>
            <person name="Neafsey D.E."/>
            <person name="Zeng Q."/>
            <person name="Hung C.-Y."/>
            <person name="McMahan C."/>
            <person name="Muszewska A."/>
            <person name="Grynberg M."/>
            <person name="Mandel M.A."/>
            <person name="Kellner E.M."/>
            <person name="Barker B.M."/>
            <person name="Galgiani J.N."/>
            <person name="Orbach M.J."/>
            <person name="Kirkland T.N."/>
            <person name="Cole G.T."/>
            <person name="Henn M.R."/>
            <person name="Birren B.W."/>
            <person name="Taylor J.W."/>
        </authorList>
    </citation>
    <scope>NUCLEOTIDE SEQUENCE [LARGE SCALE GENOMIC DNA]</scope>
    <source>
        <strain evidence="7">RMSCC 3488</strain>
    </source>
</reference>
<gene>
    <name evidence="6" type="ORF">CPAG_01860</name>
</gene>
<evidence type="ECO:0000256" key="3">
    <source>
        <dbReference type="ARBA" id="ARBA00023211"/>
    </source>
</evidence>
<dbReference type="SUPFAM" id="SSF110581">
    <property type="entry name" value="Indigoidine synthase A-like"/>
    <property type="match status" value="1"/>
</dbReference>
<evidence type="ECO:0000313" key="7">
    <source>
        <dbReference type="Proteomes" id="UP000054567"/>
    </source>
</evidence>
<organism evidence="6 7">
    <name type="scientific">Coccidioides posadasii RMSCC 3488</name>
    <dbReference type="NCBI Taxonomy" id="454284"/>
    <lineage>
        <taxon>Eukaryota</taxon>
        <taxon>Fungi</taxon>
        <taxon>Dikarya</taxon>
        <taxon>Ascomycota</taxon>
        <taxon>Pezizomycotina</taxon>
        <taxon>Eurotiomycetes</taxon>
        <taxon>Eurotiomycetidae</taxon>
        <taxon>Onygenales</taxon>
        <taxon>Onygenaceae</taxon>
        <taxon>Coccidioides</taxon>
    </lineage>
</organism>
<protein>
    <submittedName>
        <fullName evidence="6">IndA involved in pigment biosynthesis</fullName>
    </submittedName>
</protein>
<accession>A0A0J6EY58</accession>
<evidence type="ECO:0000313" key="6">
    <source>
        <dbReference type="EMBL" id="KMM65511.1"/>
    </source>
</evidence>
<evidence type="ECO:0000256" key="2">
    <source>
        <dbReference type="ARBA" id="ARBA00022801"/>
    </source>
</evidence>
<dbReference type="OrthoDB" id="198885at2759"/>
<evidence type="ECO:0000256" key="1">
    <source>
        <dbReference type="ARBA" id="ARBA00022723"/>
    </source>
</evidence>
<dbReference type="VEuPathDB" id="FungiDB:CPAG_01860"/>
<keyword evidence="4" id="KW-0456">Lyase</keyword>
<sequence>MSFIWTAARSGTRVDLRVRGTFLRNHRHVRTLSRSANKFLKISEEVQDAVATGKPVVALETTIYTHGFPYPENVDLAKRLESIVRENGGVPATIGILNGVARVGMSTAELTELTSACREKNVLKVSRRDLGYICGMGLAGKHMHGGTTIAGTMVLAHLAGIKVFATGGLGGVHRGGESSMDISADLTELGRTPVAVISSGCKSFLDIRRTLEVLETQGVVVATFADGRKGPIDFPAFFTRDSGIQSPRTLRDAAEAAAIIYAQSNLQLSSGILFTNPVPEKHSFLKAEMDAIIAKAVELSHIEGVHGSDNTPYVLAKIKELSGGRSVETNRALVECNVEIGTKVAIELGKLESGSKDDGNR</sequence>